<dbReference type="Proteomes" id="UP000246078">
    <property type="component" value="Unassembled WGS sequence"/>
</dbReference>
<gene>
    <name evidence="1" type="ORF">C3747_41g270</name>
</gene>
<comment type="caution">
    <text evidence="1">The sequence shown here is derived from an EMBL/GenBank/DDBJ whole genome shotgun (WGS) entry which is preliminary data.</text>
</comment>
<reference evidence="1 2" key="1">
    <citation type="journal article" date="2018" name="Microb. Genom.">
        <title>Expanding an expanded genome: long-read sequencing of Trypanosoma cruzi.</title>
        <authorList>
            <person name="Berna L."/>
            <person name="Rodriguez M."/>
            <person name="Chiribao M.L."/>
            <person name="Parodi-Talice A."/>
            <person name="Pita S."/>
            <person name="Rijo G."/>
            <person name="Alvarez-Valin F."/>
            <person name="Robello C."/>
        </authorList>
    </citation>
    <scope>NUCLEOTIDE SEQUENCE [LARGE SCALE GENOMIC DNA]</scope>
    <source>
        <strain evidence="1 2">TCC</strain>
    </source>
</reference>
<dbReference type="VEuPathDB" id="TriTrypDB:C4B63_42g106"/>
<dbReference type="VEuPathDB" id="TriTrypDB:Tc_MARK_1892"/>
<organism evidence="1 2">
    <name type="scientific">Trypanosoma cruzi</name>
    <dbReference type="NCBI Taxonomy" id="5693"/>
    <lineage>
        <taxon>Eukaryota</taxon>
        <taxon>Discoba</taxon>
        <taxon>Euglenozoa</taxon>
        <taxon>Kinetoplastea</taxon>
        <taxon>Metakinetoplastina</taxon>
        <taxon>Trypanosomatida</taxon>
        <taxon>Trypanosomatidae</taxon>
        <taxon>Trypanosoma</taxon>
        <taxon>Schizotrypanum</taxon>
    </lineage>
</organism>
<dbReference type="VEuPathDB" id="TriTrypDB:TcCLB.507925.20"/>
<dbReference type="VEuPathDB" id="TriTrypDB:TcG_00395"/>
<protein>
    <submittedName>
        <fullName evidence="1">Uncharacterized protein</fullName>
    </submittedName>
</protein>
<evidence type="ECO:0000313" key="2">
    <source>
        <dbReference type="Proteomes" id="UP000246078"/>
    </source>
</evidence>
<dbReference type="VEuPathDB" id="TriTrypDB:ECC02_000254"/>
<dbReference type="VEuPathDB" id="TriTrypDB:TCDM_01466"/>
<sequence length="172" mass="19302">MMNRLWCITVAAGDELQRRFTSLNFSRAFKRFLETMPSNQQDQVVFTSVLLWLSHMISGFHLRSETRDSIASVAGSSLIKIVLQDLNARDMLLPQRDASDLSTIDTSTHAASAVSTSRVNMSASSRCGARDPAALWNGHRSHLLFSPFFLLPSVRVGRRRWDSGFVTRVCLL</sequence>
<proteinExistence type="predicted"/>
<name>A0A2V2X0R2_TRYCR</name>
<dbReference type="VEuPathDB" id="TriTrypDB:TcYC6_0096280"/>
<dbReference type="VEuPathDB" id="TriTrypDB:TCSYLVIO_003183"/>
<dbReference type="VEuPathDB" id="TriTrypDB:TcCLB.509059.70"/>
<dbReference type="AlphaFoldDB" id="A0A2V2X0R2"/>
<dbReference type="VEuPathDB" id="TriTrypDB:BCY84_00945"/>
<dbReference type="VEuPathDB" id="TriTrypDB:TcBrA4_0029720"/>
<dbReference type="EMBL" id="PRFC01000041">
    <property type="protein sequence ID" value="PWV13703.1"/>
    <property type="molecule type" value="Genomic_DNA"/>
</dbReference>
<accession>A0A2V2X0R2</accession>
<evidence type="ECO:0000313" key="1">
    <source>
        <dbReference type="EMBL" id="PWV13703.1"/>
    </source>
</evidence>
<dbReference type="VEuPathDB" id="TriTrypDB:TcCL_ESM04602"/>
<dbReference type="VEuPathDB" id="TriTrypDB:C3747_41g270"/>